<evidence type="ECO:0000313" key="3">
    <source>
        <dbReference type="Proteomes" id="UP001642484"/>
    </source>
</evidence>
<feature type="domain" description="Apple" evidence="1">
    <location>
        <begin position="343"/>
        <end position="408"/>
    </location>
</feature>
<evidence type="ECO:0000313" key="2">
    <source>
        <dbReference type="EMBL" id="CAK9112474.1"/>
    </source>
</evidence>
<dbReference type="PROSITE" id="PS50948">
    <property type="entry name" value="PAN"/>
    <property type="match status" value="1"/>
</dbReference>
<protein>
    <recommendedName>
        <fullName evidence="1">Apple domain-containing protein</fullName>
    </recommendedName>
</protein>
<comment type="caution">
    <text evidence="2">The sequence shown here is derived from an EMBL/GenBank/DDBJ whole genome shotgun (WGS) entry which is preliminary data.</text>
</comment>
<dbReference type="EMBL" id="CAXAMN010027717">
    <property type="protein sequence ID" value="CAK9112474.1"/>
    <property type="molecule type" value="Genomic_DNA"/>
</dbReference>
<dbReference type="Gene3D" id="2.70.98.10">
    <property type="match status" value="1"/>
</dbReference>
<dbReference type="Proteomes" id="UP001642484">
    <property type="component" value="Unassembled WGS sequence"/>
</dbReference>
<evidence type="ECO:0000259" key="1">
    <source>
        <dbReference type="PROSITE" id="PS50948"/>
    </source>
</evidence>
<organism evidence="2 3">
    <name type="scientific">Durusdinium trenchii</name>
    <dbReference type="NCBI Taxonomy" id="1381693"/>
    <lineage>
        <taxon>Eukaryota</taxon>
        <taxon>Sar</taxon>
        <taxon>Alveolata</taxon>
        <taxon>Dinophyceae</taxon>
        <taxon>Suessiales</taxon>
        <taxon>Symbiodiniaceae</taxon>
        <taxon>Durusdinium</taxon>
    </lineage>
</organism>
<sequence length="420" mass="46194">MIGEVKMGKSEFFSDLWRTSTDPNWAKEHDPSNPEAVLGLASEFGCGSDGPDCPPGWGANKDQEASNGLLGYHEADFGEPFLKIGVGKLVKGSCDWSYKEQTCATDPNYHFNSNYKFAEQPVWIVGNQSSDHMEMVHFASLDSGWAYRLHRTVQLYGNLLVMKSKLINTGTRKFTTVQFTHNFLAIDRKQINTPLQLRFGQDLSQSEEPGLKQGWSVPLASRFQFTAPNLLSASKPLPEGGQRQSILAQFKEDVNLNASASYIASMGGPAVVSVASSSQPLYGLKFFAQVTAACPEPLQQISLAPGESARWQQRLAFSEHGVSSALGSFFRGVNNFSGRGHACRGANPSDKATQYFKVSTTESLEECLQRCLFHSNCKGVGYQDSGRCEIWTRPEGISASKPKQGYHCLKFVMPEDMPGL</sequence>
<proteinExistence type="predicted"/>
<name>A0ABP0SJX3_9DINO</name>
<accession>A0ABP0SJX3</accession>
<dbReference type="InterPro" id="IPR003609">
    <property type="entry name" value="Pan_app"/>
</dbReference>
<keyword evidence="3" id="KW-1185">Reference proteome</keyword>
<reference evidence="2 3" key="1">
    <citation type="submission" date="2024-02" db="EMBL/GenBank/DDBJ databases">
        <authorList>
            <person name="Chen Y."/>
            <person name="Shah S."/>
            <person name="Dougan E. K."/>
            <person name="Thang M."/>
            <person name="Chan C."/>
        </authorList>
    </citation>
    <scope>NUCLEOTIDE SEQUENCE [LARGE SCALE GENOMIC DNA]</scope>
</reference>
<dbReference type="Pfam" id="PF00024">
    <property type="entry name" value="PAN_1"/>
    <property type="match status" value="1"/>
</dbReference>
<dbReference type="InterPro" id="IPR014718">
    <property type="entry name" value="GH-type_carb-bd"/>
</dbReference>
<gene>
    <name evidence="2" type="ORF">CCMP2556_LOCUS52131</name>
</gene>